<comment type="similarity">
    <text evidence="2 13">Belongs to the integrin alpha chain family.</text>
</comment>
<dbReference type="InterPro" id="IPR048285">
    <property type="entry name" value="Integrin_alpha_Ig-like_2"/>
</dbReference>
<dbReference type="PROSITE" id="PS00242">
    <property type="entry name" value="INTEGRIN_ALPHA"/>
    <property type="match status" value="1"/>
</dbReference>
<keyword evidence="19" id="KW-1185">Reference proteome</keyword>
<dbReference type="GO" id="GO:0098609">
    <property type="term" value="P:cell-cell adhesion"/>
    <property type="evidence" value="ECO:0007669"/>
    <property type="project" value="TreeGrafter"/>
</dbReference>
<dbReference type="InterPro" id="IPR000413">
    <property type="entry name" value="Integrin_alpha"/>
</dbReference>
<gene>
    <name evidence="18" type="ORF">CHS0354_012170</name>
</gene>
<dbReference type="Gene3D" id="2.60.40.1530">
    <property type="entry name" value="ntegrin, alpha v. Chain A, domain 4"/>
    <property type="match status" value="1"/>
</dbReference>
<evidence type="ECO:0000259" key="16">
    <source>
        <dbReference type="Pfam" id="PF20805"/>
    </source>
</evidence>
<dbReference type="InterPro" id="IPR013649">
    <property type="entry name" value="Integrin_alpha_Ig-like_1"/>
</dbReference>
<dbReference type="GO" id="GO:0005178">
    <property type="term" value="F:integrin binding"/>
    <property type="evidence" value="ECO:0007669"/>
    <property type="project" value="TreeGrafter"/>
</dbReference>
<feature type="domain" description="Integrin alpha first immunoglubulin-like" evidence="15">
    <location>
        <begin position="509"/>
        <end position="670"/>
    </location>
</feature>
<dbReference type="Gene3D" id="2.130.10.130">
    <property type="entry name" value="Integrin alpha, N-terminal"/>
    <property type="match status" value="1"/>
</dbReference>
<dbReference type="InterPro" id="IPR032695">
    <property type="entry name" value="Integrin_dom_sf"/>
</dbReference>
<dbReference type="EMBL" id="JAEAOA010000745">
    <property type="protein sequence ID" value="KAK3588113.1"/>
    <property type="molecule type" value="Genomic_DNA"/>
</dbReference>
<reference evidence="18" key="2">
    <citation type="journal article" date="2021" name="Genome Biol. Evol.">
        <title>Developing a high-quality reference genome for a parasitic bivalve with doubly uniparental inheritance (Bivalvia: Unionida).</title>
        <authorList>
            <person name="Smith C.H."/>
        </authorList>
    </citation>
    <scope>NUCLEOTIDE SEQUENCE</scope>
    <source>
        <strain evidence="18">CHS0354</strain>
        <tissue evidence="18">Mantle</tissue>
    </source>
</reference>
<keyword evidence="8 13" id="KW-0401">Integrin</keyword>
<keyword evidence="10 13" id="KW-0675">Receptor</keyword>
<keyword evidence="7 13" id="KW-1133">Transmembrane helix</keyword>
<reference evidence="18" key="3">
    <citation type="submission" date="2023-05" db="EMBL/GenBank/DDBJ databases">
        <authorList>
            <person name="Smith C.H."/>
        </authorList>
    </citation>
    <scope>NUCLEOTIDE SEQUENCE</scope>
    <source>
        <strain evidence="18">CHS0354</strain>
        <tissue evidence="18">Mantle</tissue>
    </source>
</reference>
<dbReference type="InterPro" id="IPR013519">
    <property type="entry name" value="Int_alpha_beta-p"/>
</dbReference>
<dbReference type="InterPro" id="IPR013517">
    <property type="entry name" value="FG-GAP"/>
</dbReference>
<dbReference type="SUPFAM" id="SSF69179">
    <property type="entry name" value="Integrin domains"/>
    <property type="match status" value="3"/>
</dbReference>
<evidence type="ECO:0000256" key="10">
    <source>
        <dbReference type="ARBA" id="ARBA00023170"/>
    </source>
</evidence>
<organism evidence="18 19">
    <name type="scientific">Potamilus streckersoni</name>
    <dbReference type="NCBI Taxonomy" id="2493646"/>
    <lineage>
        <taxon>Eukaryota</taxon>
        <taxon>Metazoa</taxon>
        <taxon>Spiralia</taxon>
        <taxon>Lophotrochozoa</taxon>
        <taxon>Mollusca</taxon>
        <taxon>Bivalvia</taxon>
        <taxon>Autobranchia</taxon>
        <taxon>Heteroconchia</taxon>
        <taxon>Palaeoheterodonta</taxon>
        <taxon>Unionida</taxon>
        <taxon>Unionoidea</taxon>
        <taxon>Unionidae</taxon>
        <taxon>Ambleminae</taxon>
        <taxon>Lampsilini</taxon>
        <taxon>Potamilus</taxon>
    </lineage>
</organism>
<keyword evidence="4" id="KW-0732">Signal</keyword>
<dbReference type="GO" id="GO:0008305">
    <property type="term" value="C:integrin complex"/>
    <property type="evidence" value="ECO:0007669"/>
    <property type="project" value="InterPro"/>
</dbReference>
<evidence type="ECO:0000256" key="7">
    <source>
        <dbReference type="ARBA" id="ARBA00022989"/>
    </source>
</evidence>
<feature type="transmembrane region" description="Helical" evidence="13">
    <location>
        <begin position="1057"/>
        <end position="1079"/>
    </location>
</feature>
<dbReference type="SMART" id="SM00191">
    <property type="entry name" value="Int_alpha"/>
    <property type="match status" value="5"/>
</dbReference>
<feature type="domain" description="Integrin alpha second immunoglobulin-like" evidence="16">
    <location>
        <begin position="674"/>
        <end position="744"/>
    </location>
</feature>
<evidence type="ECO:0000259" key="17">
    <source>
        <dbReference type="Pfam" id="PF20806"/>
    </source>
</evidence>
<evidence type="ECO:0000256" key="4">
    <source>
        <dbReference type="ARBA" id="ARBA00022729"/>
    </source>
</evidence>
<dbReference type="PROSITE" id="PS51470">
    <property type="entry name" value="FG_GAP"/>
    <property type="match status" value="3"/>
</dbReference>
<sequence length="1121" mass="125537">MNTKFGLVNNRVLFTIFVWVITDEIRTFNVDDRKPIYFQEEENAMFGYTVAFLASSSGITSLLVGAPNRTGEDGIKGFGGFYECEINLLRQRGNCQRQEIVDYMCQKFRTRYKCEDYQMLGATIAVNHKYQDVKYNMNVPRVSVCAPGWKYTLTERYDKNFTLPVGKCYHFKETWQYESCENEYEYCIPFWRKPNEYFLLDGTDDFALAMGGFSMKYSQDGTYSFIGGPGVREGRGAVKSHQIKKEHIFDKRKDGLWVQYFGFSLTTADFKEHGSVTAGIPNYHPDQQGFTGRVEVLSMGDFTVNNALNFGETTACDGDIVVIPNDHPQSGSKFGYVVEGINVDGKGMDELFVGAPLYSDFVKKRVVAPETGRVFVYRVTAERICGPIVVLTGAASDPSLRKLAAYARFGTAISSAGDLNHDGYKDVAIGAPYEDEYTGVVYIYNGGTDGVKNVFSQRIAGRVVASNTPGSNIQTFGWHINGEYDVDKNGFTDLAIGAYKNDVAIVLRTRPVVNVTMDIRLFPSIIPLNGTPGSACGDAPCLRLMVCFSYIVEKPAPVGVADKLTLQYGVELDTLAKETNEPVRVKFQNDSNVGRKNITLMRSVDLPVRECRNSTIVVKKNGDAYVPNDLWMPVRFAINFTILQTASVFSELDPVLKPEVQSTKIVEANFDIKCENKSSCQSDLELAVEVRCFQSGIWALVDESTYLVVGDARELELTAKVTNKIESAFRVHLVAQVLASLKSTESMHGVVGALCQDDQAQGVTHSNVTCTANGKLDAKQYIQIVFKYDVSEKWLLPSVQDIAKMPQEITIFAQAIQANTDVNQTNNIFNITIPVRLEATVEIIENKSMSEQVEYKNDPKSDRNLHILHRYHLINHGPSPLINATIIITVPIANNENTLAMIINASAGCVITHQDSDKIQISSTTVGPMERTTRFIDLPLPNQQRRKRDNSHGIQTLELTVQDPSKLDITCENYQCHRVTCNVGAVKGEEKKTVDVNINIAEKYIPSDKNLREITYTSRAEVSDPYVKFRIPEKFFALKRTRLVISQISIPPNDINIWIIIGSVAGGILLLIIVIIILWKCGFFKRKQHKQIQHYKKESLYKRKSARMSSMGSDKRPQSQS</sequence>
<dbReference type="GO" id="GO:0033627">
    <property type="term" value="P:cell adhesion mediated by integrin"/>
    <property type="evidence" value="ECO:0007669"/>
    <property type="project" value="TreeGrafter"/>
</dbReference>
<evidence type="ECO:0000256" key="5">
    <source>
        <dbReference type="ARBA" id="ARBA00022737"/>
    </source>
</evidence>
<keyword evidence="11" id="KW-0325">Glycoprotein</keyword>
<dbReference type="InterPro" id="IPR018184">
    <property type="entry name" value="Integrin_alpha_C_CS"/>
</dbReference>
<accession>A0AAE0SAN8</accession>
<reference evidence="18" key="1">
    <citation type="journal article" date="2021" name="Genome Biol. Evol.">
        <title>A High-Quality Reference Genome for a Parasitic Bivalve with Doubly Uniparental Inheritance (Bivalvia: Unionida).</title>
        <authorList>
            <person name="Smith C.H."/>
        </authorList>
    </citation>
    <scope>NUCLEOTIDE SEQUENCE</scope>
    <source>
        <strain evidence="18">CHS0354</strain>
    </source>
</reference>
<evidence type="ECO:0000256" key="11">
    <source>
        <dbReference type="ARBA" id="ARBA00023180"/>
    </source>
</evidence>
<evidence type="ECO:0000256" key="12">
    <source>
        <dbReference type="PROSITE-ProRule" id="PRU00803"/>
    </source>
</evidence>
<evidence type="ECO:0000313" key="19">
    <source>
        <dbReference type="Proteomes" id="UP001195483"/>
    </source>
</evidence>
<evidence type="ECO:0000259" key="15">
    <source>
        <dbReference type="Pfam" id="PF08441"/>
    </source>
</evidence>
<dbReference type="Gene3D" id="1.20.5.930">
    <property type="entry name" value="Bicelle-embedded integrin alpha(iib) transmembrane segment"/>
    <property type="match status" value="1"/>
</dbReference>
<feature type="repeat" description="FG-GAP" evidence="12">
    <location>
        <begin position="395"/>
        <end position="453"/>
    </location>
</feature>
<evidence type="ECO:0008006" key="20">
    <source>
        <dbReference type="Google" id="ProtNLM"/>
    </source>
</evidence>
<dbReference type="AlphaFoldDB" id="A0AAE0SAN8"/>
<proteinExistence type="inferred from homology"/>
<evidence type="ECO:0000256" key="2">
    <source>
        <dbReference type="ARBA" id="ARBA00008054"/>
    </source>
</evidence>
<evidence type="ECO:0000256" key="6">
    <source>
        <dbReference type="ARBA" id="ARBA00022889"/>
    </source>
</evidence>
<evidence type="ECO:0000256" key="14">
    <source>
        <dbReference type="SAM" id="MobiDB-lite"/>
    </source>
</evidence>
<dbReference type="SUPFAM" id="SSF69318">
    <property type="entry name" value="Integrin alpha N-terminal domain"/>
    <property type="match status" value="1"/>
</dbReference>
<dbReference type="PRINTS" id="PR01185">
    <property type="entry name" value="INTEGRINA"/>
</dbReference>
<feature type="repeat" description="FG-GAP" evidence="12">
    <location>
        <begin position="320"/>
        <end position="386"/>
    </location>
</feature>
<dbReference type="PANTHER" id="PTHR23220:SF83">
    <property type="entry name" value="INTEGRIN ALPHA-PS3-RELATED"/>
    <property type="match status" value="1"/>
</dbReference>
<dbReference type="GO" id="GO:0007229">
    <property type="term" value="P:integrin-mediated signaling pathway"/>
    <property type="evidence" value="ECO:0007669"/>
    <property type="project" value="UniProtKB-KW"/>
</dbReference>
<dbReference type="Proteomes" id="UP001195483">
    <property type="component" value="Unassembled WGS sequence"/>
</dbReference>
<dbReference type="Gene3D" id="2.60.40.1460">
    <property type="entry name" value="Integrin domains. Chain A, domain 2"/>
    <property type="match status" value="1"/>
</dbReference>
<dbReference type="Pfam" id="PF01839">
    <property type="entry name" value="FG-GAP"/>
    <property type="match status" value="1"/>
</dbReference>
<comment type="caution">
    <text evidence="18">The sequence shown here is derived from an EMBL/GenBank/DDBJ whole genome shotgun (WGS) entry which is preliminary data.</text>
</comment>
<dbReference type="InterPro" id="IPR048286">
    <property type="entry name" value="Integrin_alpha_Ig-like_3"/>
</dbReference>
<keyword evidence="5" id="KW-0677">Repeat</keyword>
<evidence type="ECO:0000256" key="3">
    <source>
        <dbReference type="ARBA" id="ARBA00022692"/>
    </source>
</evidence>
<protein>
    <recommendedName>
        <fullName evidence="20">Integrin alpha-2 domain-containing protein</fullName>
    </recommendedName>
</protein>
<evidence type="ECO:0000256" key="1">
    <source>
        <dbReference type="ARBA" id="ARBA00004479"/>
    </source>
</evidence>
<dbReference type="Pfam" id="PF20806">
    <property type="entry name" value="Integrin_A_Ig_3"/>
    <property type="match status" value="1"/>
</dbReference>
<name>A0AAE0SAN8_9BIVA</name>
<evidence type="ECO:0000313" key="18">
    <source>
        <dbReference type="EMBL" id="KAK3588113.1"/>
    </source>
</evidence>
<dbReference type="GO" id="GO:0009897">
    <property type="term" value="C:external side of plasma membrane"/>
    <property type="evidence" value="ECO:0007669"/>
    <property type="project" value="TreeGrafter"/>
</dbReference>
<evidence type="ECO:0000256" key="8">
    <source>
        <dbReference type="ARBA" id="ARBA00023037"/>
    </source>
</evidence>
<keyword evidence="3 13" id="KW-0812">Transmembrane</keyword>
<keyword evidence="9 13" id="KW-0472">Membrane</keyword>
<dbReference type="Pfam" id="PF08441">
    <property type="entry name" value="Integrin_A_Ig_1"/>
    <property type="match status" value="1"/>
</dbReference>
<dbReference type="GO" id="GO:0007160">
    <property type="term" value="P:cell-matrix adhesion"/>
    <property type="evidence" value="ECO:0007669"/>
    <property type="project" value="TreeGrafter"/>
</dbReference>
<dbReference type="Gene3D" id="2.60.40.1510">
    <property type="entry name" value="ntegrin, alpha v. Chain A, domain 3"/>
    <property type="match status" value="1"/>
</dbReference>
<feature type="region of interest" description="Disordered" evidence="14">
    <location>
        <begin position="1101"/>
        <end position="1121"/>
    </location>
</feature>
<comment type="subcellular location">
    <subcellularLocation>
        <location evidence="1 13">Membrane</location>
        <topology evidence="1 13">Single-pass type I membrane protein</topology>
    </subcellularLocation>
</comment>
<feature type="repeat" description="FG-GAP" evidence="12">
    <location>
        <begin position="462"/>
        <end position="524"/>
    </location>
</feature>
<dbReference type="Pfam" id="PF20805">
    <property type="entry name" value="Integrin_A_Ig_2"/>
    <property type="match status" value="1"/>
</dbReference>
<keyword evidence="6 13" id="KW-0130">Cell adhesion</keyword>
<feature type="domain" description="Integrin alpha third immunoglobulin-like" evidence="17">
    <location>
        <begin position="849"/>
        <end position="1020"/>
    </location>
</feature>
<evidence type="ECO:0000256" key="9">
    <source>
        <dbReference type="ARBA" id="ARBA00023136"/>
    </source>
</evidence>
<evidence type="ECO:0000256" key="13">
    <source>
        <dbReference type="RuleBase" id="RU003762"/>
    </source>
</evidence>
<dbReference type="PANTHER" id="PTHR23220">
    <property type="entry name" value="INTEGRIN ALPHA"/>
    <property type="match status" value="1"/>
</dbReference>
<dbReference type="InterPro" id="IPR028994">
    <property type="entry name" value="Integrin_alpha_N"/>
</dbReference>